<keyword evidence="3" id="KW-1185">Reference proteome</keyword>
<feature type="transmembrane region" description="Helical" evidence="1">
    <location>
        <begin position="101"/>
        <end position="129"/>
    </location>
</feature>
<evidence type="ECO:0000313" key="3">
    <source>
        <dbReference type="Proteomes" id="UP000366065"/>
    </source>
</evidence>
<dbReference type="EMBL" id="CABPRV010000002">
    <property type="protein sequence ID" value="VVD76337.1"/>
    <property type="molecule type" value="Genomic_DNA"/>
</dbReference>
<feature type="transmembrane region" description="Helical" evidence="1">
    <location>
        <begin position="36"/>
        <end position="55"/>
    </location>
</feature>
<dbReference type="PANTHER" id="PTHR32251">
    <property type="entry name" value="3-OXO-5-ALPHA-STEROID 4-DEHYDROGENASE"/>
    <property type="match status" value="1"/>
</dbReference>
<gene>
    <name evidence="2" type="ORF">PCA20602_00873</name>
</gene>
<dbReference type="RefSeq" id="WP_150720142.1">
    <property type="nucleotide sequence ID" value="NZ_CABPRV010000002.1"/>
</dbReference>
<dbReference type="Gene3D" id="1.20.120.1630">
    <property type="match status" value="1"/>
</dbReference>
<dbReference type="Pfam" id="PF06966">
    <property type="entry name" value="DUF1295"/>
    <property type="match status" value="1"/>
</dbReference>
<dbReference type="Proteomes" id="UP000366065">
    <property type="component" value="Unassembled WGS sequence"/>
</dbReference>
<reference evidence="2 3" key="1">
    <citation type="submission" date="2019-08" db="EMBL/GenBank/DDBJ databases">
        <authorList>
            <person name="Peeters C."/>
        </authorList>
    </citation>
    <scope>NUCLEOTIDE SEQUENCE [LARGE SCALE GENOMIC DNA]</scope>
    <source>
        <strain evidence="2 3">LMG 20602</strain>
    </source>
</reference>
<keyword evidence="1" id="KW-1133">Transmembrane helix</keyword>
<dbReference type="PANTHER" id="PTHR32251:SF17">
    <property type="entry name" value="STEROID 5-ALPHA REDUCTASE C-TERMINAL DOMAIN-CONTAINING PROTEIN"/>
    <property type="match status" value="1"/>
</dbReference>
<organism evidence="2 3">
    <name type="scientific">Pandoraea capi</name>
    <dbReference type="NCBI Taxonomy" id="2508286"/>
    <lineage>
        <taxon>Bacteria</taxon>
        <taxon>Pseudomonadati</taxon>
        <taxon>Pseudomonadota</taxon>
        <taxon>Betaproteobacteria</taxon>
        <taxon>Burkholderiales</taxon>
        <taxon>Burkholderiaceae</taxon>
        <taxon>Pandoraea</taxon>
    </lineage>
</organism>
<keyword evidence="1" id="KW-0472">Membrane</keyword>
<sequence length="275" mass="30185">MSIAVVTAIAFVGMSLALSAAWVYQWRTQNAGMVDPVWAGALGGIAVLAACAGTGDALNRMFVGVAGGLWGLRLAVHLWRRNYGKPEDARYRKFREQWADAAGRNLFWFFQLQGVIAMLLAIAFFIPAFNPKPPSLVAIAIATLIWLAAVAGEALADRQLRRFAADSQHRGQVCQTGWWRYSRHPNYFFECLHWCAYSALAIGTPGTPAAWLTLFPPLLMAWLLLKVSGIPLLEAHLMQSRPAYRTYRQTTSVLIPWPPKKVASSSSASSSSSSS</sequence>
<name>A0ABY6VQT0_9BURK</name>
<keyword evidence="1" id="KW-0812">Transmembrane</keyword>
<feature type="transmembrane region" description="Helical" evidence="1">
    <location>
        <begin position="135"/>
        <end position="156"/>
    </location>
</feature>
<protein>
    <submittedName>
        <fullName evidence="2">Membrane protein</fullName>
    </submittedName>
</protein>
<proteinExistence type="predicted"/>
<feature type="transmembrane region" description="Helical" evidence="1">
    <location>
        <begin position="6"/>
        <end position="24"/>
    </location>
</feature>
<accession>A0ABY6VQT0</accession>
<evidence type="ECO:0000313" key="2">
    <source>
        <dbReference type="EMBL" id="VVD76337.1"/>
    </source>
</evidence>
<evidence type="ECO:0000256" key="1">
    <source>
        <dbReference type="SAM" id="Phobius"/>
    </source>
</evidence>
<comment type="caution">
    <text evidence="2">The sequence shown here is derived from an EMBL/GenBank/DDBJ whole genome shotgun (WGS) entry which is preliminary data.</text>
</comment>
<feature type="transmembrane region" description="Helical" evidence="1">
    <location>
        <begin position="187"/>
        <end position="204"/>
    </location>
</feature>
<feature type="transmembrane region" description="Helical" evidence="1">
    <location>
        <begin position="61"/>
        <end position="80"/>
    </location>
</feature>
<dbReference type="PROSITE" id="PS50244">
    <property type="entry name" value="S5A_REDUCTASE"/>
    <property type="match status" value="1"/>
</dbReference>
<dbReference type="InterPro" id="IPR010721">
    <property type="entry name" value="UstE-like"/>
</dbReference>